<dbReference type="AlphaFoldDB" id="A0A1R3GMZ3"/>
<reference evidence="3" key="1">
    <citation type="submission" date="2013-09" db="EMBL/GenBank/DDBJ databases">
        <title>Corchorus olitorius genome sequencing.</title>
        <authorList>
            <person name="Alam M."/>
            <person name="Haque M.S."/>
            <person name="Islam M.S."/>
            <person name="Emdad E.M."/>
            <person name="Islam M.M."/>
            <person name="Ahmed B."/>
            <person name="Halim A."/>
            <person name="Hossen Q.M.M."/>
            <person name="Hossain M.Z."/>
            <person name="Ahmed R."/>
            <person name="Khan M.M."/>
            <person name="Islam R."/>
            <person name="Rashid M.M."/>
            <person name="Khan S.A."/>
            <person name="Rahman M.S."/>
            <person name="Alam M."/>
            <person name="Yahiya A.S."/>
            <person name="Khan M.S."/>
            <person name="Azam M.S."/>
            <person name="Haque T."/>
            <person name="Lashkar M.Z.H."/>
            <person name="Akhand A.I."/>
            <person name="Morshed G."/>
            <person name="Roy S."/>
            <person name="Uddin K.S."/>
            <person name="Rabeya T."/>
            <person name="Hossain A.S."/>
            <person name="Chowdhury A."/>
            <person name="Snigdha A.R."/>
            <person name="Mortoza M.S."/>
            <person name="Matin S.A."/>
            <person name="Hoque S.M.E."/>
            <person name="Islam M.K."/>
            <person name="Roy D.K."/>
            <person name="Haider R."/>
            <person name="Moosa M.M."/>
            <person name="Elias S.M."/>
            <person name="Hasan A.M."/>
            <person name="Jahan S."/>
            <person name="Shafiuddin M."/>
            <person name="Mahmood N."/>
            <person name="Shommy N.S."/>
        </authorList>
    </citation>
    <scope>NUCLEOTIDE SEQUENCE [LARGE SCALE GENOMIC DNA]</scope>
    <source>
        <strain evidence="3">cv. O-4</strain>
    </source>
</reference>
<accession>A0A1R3GMZ3</accession>
<feature type="region of interest" description="Disordered" evidence="1">
    <location>
        <begin position="218"/>
        <end position="240"/>
    </location>
</feature>
<dbReference type="EMBL" id="AWUE01022178">
    <property type="protein sequence ID" value="OMO59380.1"/>
    <property type="molecule type" value="Genomic_DNA"/>
</dbReference>
<protein>
    <submittedName>
        <fullName evidence="2">Uncharacterized protein</fullName>
    </submittedName>
</protein>
<gene>
    <name evidence="2" type="ORF">COLO4_34233</name>
</gene>
<evidence type="ECO:0000313" key="2">
    <source>
        <dbReference type="EMBL" id="OMO59380.1"/>
    </source>
</evidence>
<sequence>MKERKKVLSLLKRLSLNSSYVEVSTVMLPDSLLPWQIQMDVEKLEYKTDECLPPSLKMPEIQKWVRQSESSPPSWRLTSRLALWTRSCNWDVSGSLPASENGYGAVPGVGDQLVISGSRSALKAIPEHDSLTRLCLLLVLMLRVMKDLEFRGWLGCFLCRLVNQELDYPTQQLRMKASSVTRRKEQENLFHLQKPLFLILDSTQAKKEPELELAGKEAEAEAIPSKPKKTARIRRNSKQKKGNSLLAIRLALGTEEIDSPPVPDRQGKGYLELGALRKEAGLNTLSILGPTIDRAFSLEAHLSSSDSSPRPMLDVRPYPFDTACYGDCQLCILA</sequence>
<evidence type="ECO:0000256" key="1">
    <source>
        <dbReference type="SAM" id="MobiDB-lite"/>
    </source>
</evidence>
<proteinExistence type="predicted"/>
<name>A0A1R3GMZ3_9ROSI</name>
<feature type="compositionally biased region" description="Basic residues" evidence="1">
    <location>
        <begin position="226"/>
        <end position="240"/>
    </location>
</feature>
<comment type="caution">
    <text evidence="2">The sequence shown here is derived from an EMBL/GenBank/DDBJ whole genome shotgun (WGS) entry which is preliminary data.</text>
</comment>
<evidence type="ECO:0000313" key="3">
    <source>
        <dbReference type="Proteomes" id="UP000187203"/>
    </source>
</evidence>
<organism evidence="2 3">
    <name type="scientific">Corchorus olitorius</name>
    <dbReference type="NCBI Taxonomy" id="93759"/>
    <lineage>
        <taxon>Eukaryota</taxon>
        <taxon>Viridiplantae</taxon>
        <taxon>Streptophyta</taxon>
        <taxon>Embryophyta</taxon>
        <taxon>Tracheophyta</taxon>
        <taxon>Spermatophyta</taxon>
        <taxon>Magnoliopsida</taxon>
        <taxon>eudicotyledons</taxon>
        <taxon>Gunneridae</taxon>
        <taxon>Pentapetalae</taxon>
        <taxon>rosids</taxon>
        <taxon>malvids</taxon>
        <taxon>Malvales</taxon>
        <taxon>Malvaceae</taxon>
        <taxon>Grewioideae</taxon>
        <taxon>Apeibeae</taxon>
        <taxon>Corchorus</taxon>
    </lineage>
</organism>
<dbReference type="Proteomes" id="UP000187203">
    <property type="component" value="Unassembled WGS sequence"/>
</dbReference>
<keyword evidence="3" id="KW-1185">Reference proteome</keyword>